<name>A0A183GUP9_HELPZ</name>
<protein>
    <submittedName>
        <fullName evidence="3">Fanconi anemia, complementation group M</fullName>
    </submittedName>
</protein>
<evidence type="ECO:0000256" key="1">
    <source>
        <dbReference type="SAM" id="MobiDB-lite"/>
    </source>
</evidence>
<feature type="region of interest" description="Disordered" evidence="1">
    <location>
        <begin position="1"/>
        <end position="78"/>
    </location>
</feature>
<dbReference type="AlphaFoldDB" id="A0A183GUP9"/>
<dbReference type="WBParaSite" id="HPBE_0002641901-mRNA-1">
    <property type="protein sequence ID" value="HPBE_0002641901-mRNA-1"/>
    <property type="gene ID" value="HPBE_0002641901"/>
</dbReference>
<feature type="compositionally biased region" description="Polar residues" evidence="1">
    <location>
        <begin position="8"/>
        <end position="22"/>
    </location>
</feature>
<dbReference type="Proteomes" id="UP000050761">
    <property type="component" value="Unassembled WGS sequence"/>
</dbReference>
<reference evidence="3" key="1">
    <citation type="submission" date="2019-09" db="UniProtKB">
        <authorList>
            <consortium name="WormBaseParasite"/>
        </authorList>
    </citation>
    <scope>IDENTIFICATION</scope>
</reference>
<keyword evidence="2" id="KW-1185">Reference proteome</keyword>
<evidence type="ECO:0000313" key="3">
    <source>
        <dbReference type="WBParaSite" id="HPBE_0002641901-mRNA-1"/>
    </source>
</evidence>
<feature type="compositionally biased region" description="Acidic residues" evidence="1">
    <location>
        <begin position="39"/>
        <end position="71"/>
    </location>
</feature>
<organism evidence="2 3">
    <name type="scientific">Heligmosomoides polygyrus</name>
    <name type="common">Parasitic roundworm</name>
    <dbReference type="NCBI Taxonomy" id="6339"/>
    <lineage>
        <taxon>Eukaryota</taxon>
        <taxon>Metazoa</taxon>
        <taxon>Ecdysozoa</taxon>
        <taxon>Nematoda</taxon>
        <taxon>Chromadorea</taxon>
        <taxon>Rhabditida</taxon>
        <taxon>Rhabditina</taxon>
        <taxon>Rhabditomorpha</taxon>
        <taxon>Strongyloidea</taxon>
        <taxon>Heligmosomidae</taxon>
        <taxon>Heligmosomoides</taxon>
    </lineage>
</organism>
<evidence type="ECO:0000313" key="2">
    <source>
        <dbReference type="Proteomes" id="UP000050761"/>
    </source>
</evidence>
<proteinExistence type="predicted"/>
<accession>A0A183GUP9</accession>
<sequence length="78" mass="8642">LIQRYATMKTSASKMQKTSQASILEGDNSALRNVRNDDVESIVDSTEEEDEEEDEGDEDTAEGETETDNPDELLMLSA</sequence>